<dbReference type="EMBL" id="JBAWTH010000021">
    <property type="protein sequence ID" value="KAL2287132.1"/>
    <property type="molecule type" value="Genomic_DNA"/>
</dbReference>
<comment type="caution">
    <text evidence="1">The sequence shown here is derived from an EMBL/GenBank/DDBJ whole genome shotgun (WGS) entry which is preliminary data.</text>
</comment>
<protein>
    <submittedName>
        <fullName evidence="1">Uncharacterized protein</fullName>
    </submittedName>
</protein>
<reference evidence="1 2" key="1">
    <citation type="submission" date="2024-03" db="EMBL/GenBank/DDBJ databases">
        <title>A high-quality draft genome sequence of Diaporthe vaccinii, a causative agent of upright dieback and viscid rot disease in cranberry plants.</title>
        <authorList>
            <person name="Sarrasin M."/>
            <person name="Lang B.F."/>
            <person name="Burger G."/>
        </authorList>
    </citation>
    <scope>NUCLEOTIDE SEQUENCE [LARGE SCALE GENOMIC DNA]</scope>
    <source>
        <strain evidence="1 2">IS7</strain>
    </source>
</reference>
<evidence type="ECO:0000313" key="2">
    <source>
        <dbReference type="Proteomes" id="UP001600888"/>
    </source>
</evidence>
<proteinExistence type="predicted"/>
<keyword evidence="2" id="KW-1185">Reference proteome</keyword>
<accession>A0ABR4EXF1</accession>
<dbReference type="Proteomes" id="UP001600888">
    <property type="component" value="Unassembled WGS sequence"/>
</dbReference>
<gene>
    <name evidence="1" type="ORF">FJTKL_06133</name>
</gene>
<organism evidence="1 2">
    <name type="scientific">Diaporthe vaccinii</name>
    <dbReference type="NCBI Taxonomy" id="105482"/>
    <lineage>
        <taxon>Eukaryota</taxon>
        <taxon>Fungi</taxon>
        <taxon>Dikarya</taxon>
        <taxon>Ascomycota</taxon>
        <taxon>Pezizomycotina</taxon>
        <taxon>Sordariomycetes</taxon>
        <taxon>Sordariomycetidae</taxon>
        <taxon>Diaporthales</taxon>
        <taxon>Diaporthaceae</taxon>
        <taxon>Diaporthe</taxon>
        <taxon>Diaporthe eres species complex</taxon>
    </lineage>
</organism>
<sequence length="227" mass="25405">MSFYHRFSDFGLMSRTYNHGLCSLIIEDFVKLGPECHLRHSLLSSTPLVDLRGLTRNTVLLFPEPLGQRLVQEDSIAIVPNIVIRVAKDHRVELLRADSLAHQVVGQHSSILEVHIVVADAVGDLEATSNVLEALRLPHRRGVVPSRIQLRRLHVTLRVHGVVEAPVRDRRRDQPKREDAAVELDDLGRQVPAVRPAPVGDVVRVGRGQPLGDLLRRPDLVLRLEVA</sequence>
<name>A0ABR4EXF1_9PEZI</name>
<evidence type="ECO:0000313" key="1">
    <source>
        <dbReference type="EMBL" id="KAL2287132.1"/>
    </source>
</evidence>